<proteinExistence type="predicted"/>
<dbReference type="STRING" id="147828.A0A4S2M2R6"/>
<dbReference type="Proteomes" id="UP000308267">
    <property type="component" value="Unassembled WGS sequence"/>
</dbReference>
<dbReference type="OrthoDB" id="10036898at2759"/>
<evidence type="ECO:0000313" key="2">
    <source>
        <dbReference type="Proteomes" id="UP000308267"/>
    </source>
</evidence>
<keyword evidence="2" id="KW-1185">Reference proteome</keyword>
<dbReference type="AlphaFoldDB" id="A0A4S2M2R6"/>
<name>A0A4S2M2R6_OPIFE</name>
<protein>
    <submittedName>
        <fullName evidence="1">Uncharacterized protein</fullName>
    </submittedName>
</protein>
<evidence type="ECO:0000313" key="1">
    <source>
        <dbReference type="EMBL" id="TGZ70533.1"/>
    </source>
</evidence>
<reference evidence="1 2" key="1">
    <citation type="journal article" date="2019" name="BMC Genomics">
        <title>New insights from Opisthorchis felineus genome: update on genomics of the epidemiologically important liver flukes.</title>
        <authorList>
            <person name="Ershov N.I."/>
            <person name="Mordvinov V.A."/>
            <person name="Prokhortchouk E.B."/>
            <person name="Pakharukova M.Y."/>
            <person name="Gunbin K.V."/>
            <person name="Ustyantsev K."/>
            <person name="Genaev M.A."/>
            <person name="Blinov A.G."/>
            <person name="Mazur A."/>
            <person name="Boulygina E."/>
            <person name="Tsygankova S."/>
            <person name="Khrameeva E."/>
            <person name="Chekanov N."/>
            <person name="Fan G."/>
            <person name="Xiao A."/>
            <person name="Zhang H."/>
            <person name="Xu X."/>
            <person name="Yang H."/>
            <person name="Solovyev V."/>
            <person name="Lee S.M."/>
            <person name="Liu X."/>
            <person name="Afonnikov D.A."/>
            <person name="Skryabin K.G."/>
        </authorList>
    </citation>
    <scope>NUCLEOTIDE SEQUENCE [LARGE SCALE GENOMIC DNA]</scope>
    <source>
        <strain evidence="1">AK-0245</strain>
        <tissue evidence="1">Whole organism</tissue>
    </source>
</reference>
<accession>A0A4S2M2R6</accession>
<organism evidence="1 2">
    <name type="scientific">Opisthorchis felineus</name>
    <dbReference type="NCBI Taxonomy" id="147828"/>
    <lineage>
        <taxon>Eukaryota</taxon>
        <taxon>Metazoa</taxon>
        <taxon>Spiralia</taxon>
        <taxon>Lophotrochozoa</taxon>
        <taxon>Platyhelminthes</taxon>
        <taxon>Trematoda</taxon>
        <taxon>Digenea</taxon>
        <taxon>Opisthorchiida</taxon>
        <taxon>Opisthorchiata</taxon>
        <taxon>Opisthorchiidae</taxon>
        <taxon>Opisthorchis</taxon>
    </lineage>
</organism>
<comment type="caution">
    <text evidence="1">The sequence shown here is derived from an EMBL/GenBank/DDBJ whole genome shotgun (WGS) entry which is preliminary data.</text>
</comment>
<sequence>MVAASEWSKYVLRTPPMVQLASLQSTTTRIPVSPGDCPGFVSGTFHYDPNPQSPSSLHFETDLQHRPRKGLARDAATDTTELRCHTSPGPLVFTVLKTPGAPFNNLTSIHYEKVGPPHLVLSGAQHLKNVTLENCPQLQAILLAHPSVPMGTETVPTTLPSPRRIRVIRCPKVSIYYLLSAIASMYPSHDENVSIIYCPFGH</sequence>
<gene>
    <name evidence="1" type="ORF">CRM22_003147</name>
</gene>
<dbReference type="EMBL" id="SJOL01005308">
    <property type="protein sequence ID" value="TGZ70533.1"/>
    <property type="molecule type" value="Genomic_DNA"/>
</dbReference>